<proteinExistence type="predicted"/>
<feature type="region of interest" description="Disordered" evidence="1">
    <location>
        <begin position="136"/>
        <end position="162"/>
    </location>
</feature>
<gene>
    <name evidence="2" type="ORF">E6O75_ATG01720</name>
</gene>
<keyword evidence="3" id="KW-1185">Reference proteome</keyword>
<evidence type="ECO:0000313" key="2">
    <source>
        <dbReference type="EMBL" id="TID13742.1"/>
    </source>
</evidence>
<dbReference type="InterPro" id="IPR014729">
    <property type="entry name" value="Rossmann-like_a/b/a_fold"/>
</dbReference>
<reference evidence="2 3" key="1">
    <citation type="submission" date="2019-04" db="EMBL/GenBank/DDBJ databases">
        <title>High contiguity whole genome sequence and gene annotation resource for two Venturia nashicola isolates.</title>
        <authorList>
            <person name="Prokchorchik M."/>
            <person name="Won K."/>
            <person name="Lee Y."/>
            <person name="Choi E.D."/>
            <person name="Segonzac C."/>
            <person name="Sohn K.H."/>
        </authorList>
    </citation>
    <scope>NUCLEOTIDE SEQUENCE [LARGE SCALE GENOMIC DNA]</scope>
    <source>
        <strain evidence="2 3">PRI2</strain>
    </source>
</reference>
<dbReference type="GO" id="GO:0016887">
    <property type="term" value="F:ATP hydrolysis activity"/>
    <property type="evidence" value="ECO:0007669"/>
    <property type="project" value="TreeGrafter"/>
</dbReference>
<dbReference type="GO" id="GO:0000309">
    <property type="term" value="F:nicotinamide-nucleotide adenylyltransferase activity"/>
    <property type="evidence" value="ECO:0007669"/>
    <property type="project" value="TreeGrafter"/>
</dbReference>
<comment type="caution">
    <text evidence="2">The sequence shown here is derived from an EMBL/GenBank/DDBJ whole genome shotgun (WGS) entry which is preliminary data.</text>
</comment>
<keyword evidence="2" id="KW-0808">Transferase</keyword>
<dbReference type="Proteomes" id="UP000298493">
    <property type="component" value="Unassembled WGS sequence"/>
</dbReference>
<dbReference type="EMBL" id="SNSC02000025">
    <property type="protein sequence ID" value="TID13742.1"/>
    <property type="molecule type" value="Genomic_DNA"/>
</dbReference>
<name>A0A4Z1NIT2_9PEZI</name>
<evidence type="ECO:0000313" key="3">
    <source>
        <dbReference type="Proteomes" id="UP000298493"/>
    </source>
</evidence>
<dbReference type="PANTHER" id="PTHR31285:SF0">
    <property type="entry name" value="NICOTINAMIDE MONONUCLEOTIDE ADENYLYLTRANSFERASE"/>
    <property type="match status" value="1"/>
</dbReference>
<dbReference type="GO" id="GO:0005634">
    <property type="term" value="C:nucleus"/>
    <property type="evidence" value="ECO:0007669"/>
    <property type="project" value="TreeGrafter"/>
</dbReference>
<dbReference type="PANTHER" id="PTHR31285">
    <property type="entry name" value="NICOTINAMIDE MONONUCLEOTIDE ADENYLYLTRANSFERASE"/>
    <property type="match status" value="1"/>
</dbReference>
<protein>
    <submittedName>
        <fullName evidence="2">Nucleotidylyl transferase</fullName>
    </submittedName>
</protein>
<evidence type="ECO:0000256" key="1">
    <source>
        <dbReference type="SAM" id="MobiDB-lite"/>
    </source>
</evidence>
<sequence length="327" mass="35994">MPEEMASRISQTRSLLPTLEASLKAFQQSPSTPFKIIRSVNPSSLSTSTPNTAIKSSSPVLGAGPRTLFILDSSYNPPSRAHLAMATTALRTTTEPTPKRLLLLFSTSNADKAPKPASFEQRLAMMTIFAQDLQSELQNQSQPTTPDRGETDSRGNGREEEIGIDIGVTIEPYYTSKSHAIAFAVPPPYPSYPTHIHLLGYDTLIRFLAPKYYSAFHPSLSALTPYFESGHKLLVLLRPTTTDPRDSEQEQRHYISSLSKGHLQNEGFKRTWADQIGILEGGDIAKAAGISSTLIRAAVKTEKWDDVEGICTPGIATWIREESLYND</sequence>
<feature type="compositionally biased region" description="Basic and acidic residues" evidence="1">
    <location>
        <begin position="147"/>
        <end position="161"/>
    </location>
</feature>
<dbReference type="STRING" id="86259.A0A4Z1NIT2"/>
<organism evidence="2 3">
    <name type="scientific">Venturia nashicola</name>
    <dbReference type="NCBI Taxonomy" id="86259"/>
    <lineage>
        <taxon>Eukaryota</taxon>
        <taxon>Fungi</taxon>
        <taxon>Dikarya</taxon>
        <taxon>Ascomycota</taxon>
        <taxon>Pezizomycotina</taxon>
        <taxon>Dothideomycetes</taxon>
        <taxon>Pleosporomycetidae</taxon>
        <taxon>Venturiales</taxon>
        <taxon>Venturiaceae</taxon>
        <taxon>Venturia</taxon>
    </lineage>
</organism>
<dbReference type="GO" id="GO:0005737">
    <property type="term" value="C:cytoplasm"/>
    <property type="evidence" value="ECO:0007669"/>
    <property type="project" value="TreeGrafter"/>
</dbReference>
<feature type="compositionally biased region" description="Polar residues" evidence="1">
    <location>
        <begin position="136"/>
        <end position="145"/>
    </location>
</feature>
<accession>A0A4Z1NIT2</accession>
<dbReference type="Gene3D" id="3.40.50.620">
    <property type="entry name" value="HUPs"/>
    <property type="match status" value="1"/>
</dbReference>
<dbReference type="SUPFAM" id="SSF52374">
    <property type="entry name" value="Nucleotidylyl transferase"/>
    <property type="match status" value="1"/>
</dbReference>
<dbReference type="AlphaFoldDB" id="A0A4Z1NIT2"/>